<dbReference type="InterPro" id="IPR023801">
    <property type="entry name" value="His_deacetylse_dom"/>
</dbReference>
<keyword evidence="6" id="KW-0378">Hydrolase</keyword>
<protein>
    <recommendedName>
        <fullName evidence="3">histone deacetylase</fullName>
        <ecNumber evidence="3">3.5.1.98</ecNumber>
    </recommendedName>
</protein>
<dbReference type="Proteomes" id="UP000233160">
    <property type="component" value="Unassembled WGS sequence"/>
</dbReference>
<dbReference type="GO" id="GO:0005634">
    <property type="term" value="C:nucleus"/>
    <property type="evidence" value="ECO:0007669"/>
    <property type="project" value="UniProtKB-SubCell"/>
</dbReference>
<evidence type="ECO:0000256" key="5">
    <source>
        <dbReference type="ARBA" id="ARBA00022723"/>
    </source>
</evidence>
<evidence type="ECO:0000256" key="2">
    <source>
        <dbReference type="ARBA" id="ARBA00006457"/>
    </source>
</evidence>
<dbReference type="GeneTree" id="ENSGT00940000157843"/>
<comment type="catalytic activity">
    <reaction evidence="11">
        <text>N(6)-acetyl-L-lysyl-[protein] + H2O = L-lysyl-[protein] + acetate</text>
        <dbReference type="Rhea" id="RHEA:58108"/>
        <dbReference type="Rhea" id="RHEA-COMP:9752"/>
        <dbReference type="Rhea" id="RHEA-COMP:10731"/>
        <dbReference type="ChEBI" id="CHEBI:15377"/>
        <dbReference type="ChEBI" id="CHEBI:29969"/>
        <dbReference type="ChEBI" id="CHEBI:30089"/>
        <dbReference type="ChEBI" id="CHEBI:61930"/>
    </reaction>
    <physiologicalReaction direction="left-to-right" evidence="11">
        <dbReference type="Rhea" id="RHEA:58109"/>
    </physiologicalReaction>
</comment>
<evidence type="ECO:0000256" key="9">
    <source>
        <dbReference type="ARBA" id="ARBA00023163"/>
    </source>
</evidence>
<evidence type="ECO:0000313" key="15">
    <source>
        <dbReference type="Ensembl" id="ENSPCOP00000002672.1"/>
    </source>
</evidence>
<dbReference type="InterPro" id="IPR003084">
    <property type="entry name" value="HDAC_I/II"/>
</dbReference>
<evidence type="ECO:0000256" key="12">
    <source>
        <dbReference type="ARBA" id="ARBA00049193"/>
    </source>
</evidence>
<keyword evidence="5" id="KW-0479">Metal-binding</keyword>
<dbReference type="AlphaFoldDB" id="A0A2K6ELR8"/>
<dbReference type="Pfam" id="PF00850">
    <property type="entry name" value="Hist_deacetyl"/>
    <property type="match status" value="1"/>
</dbReference>
<reference evidence="15" key="2">
    <citation type="submission" date="2025-09" db="UniProtKB">
        <authorList>
            <consortium name="Ensembl"/>
        </authorList>
    </citation>
    <scope>IDENTIFICATION</scope>
</reference>
<dbReference type="SUPFAM" id="SSF52768">
    <property type="entry name" value="Arginase/deacetylase"/>
    <property type="match status" value="1"/>
</dbReference>
<evidence type="ECO:0000256" key="6">
    <source>
        <dbReference type="ARBA" id="ARBA00022801"/>
    </source>
</evidence>
<dbReference type="PANTHER" id="PTHR10625:SF14">
    <property type="entry name" value="HISTONE DEACETYLASE 8"/>
    <property type="match status" value="1"/>
</dbReference>
<evidence type="ECO:0000256" key="3">
    <source>
        <dbReference type="ARBA" id="ARBA00012111"/>
    </source>
</evidence>
<comment type="catalytic activity">
    <reaction evidence="12">
        <text>N(6)-(2E)-butenoyl-L-lysyl-[protein] + H2O = (2E)-2-butenoate + L-lysyl-[protein]</text>
        <dbReference type="Rhea" id="RHEA:69172"/>
        <dbReference type="Rhea" id="RHEA-COMP:9752"/>
        <dbReference type="Rhea" id="RHEA-COMP:13707"/>
        <dbReference type="ChEBI" id="CHEBI:15377"/>
        <dbReference type="ChEBI" id="CHEBI:29969"/>
        <dbReference type="ChEBI" id="CHEBI:35899"/>
        <dbReference type="ChEBI" id="CHEBI:137954"/>
    </reaction>
    <physiologicalReaction direction="left-to-right" evidence="12">
        <dbReference type="Rhea" id="RHEA:69173"/>
    </physiologicalReaction>
</comment>
<evidence type="ECO:0000313" key="16">
    <source>
        <dbReference type="Proteomes" id="UP000233160"/>
    </source>
</evidence>
<name>A0A2K6ELR8_PROCO</name>
<comment type="catalytic activity">
    <reaction evidence="13">
        <text>N(6)-acetyl-L-lysyl-[histone] + H2O = L-lysyl-[histone] + acetate</text>
        <dbReference type="Rhea" id="RHEA:58196"/>
        <dbReference type="Rhea" id="RHEA-COMP:9845"/>
        <dbReference type="Rhea" id="RHEA-COMP:11338"/>
        <dbReference type="ChEBI" id="CHEBI:15377"/>
        <dbReference type="ChEBI" id="CHEBI:29969"/>
        <dbReference type="ChEBI" id="CHEBI:30089"/>
        <dbReference type="ChEBI" id="CHEBI:61930"/>
        <dbReference type="EC" id="3.5.1.98"/>
    </reaction>
    <physiologicalReaction direction="left-to-right" evidence="13">
        <dbReference type="Rhea" id="RHEA:58197"/>
    </physiologicalReaction>
</comment>
<accession>A0A2K6ELR8</accession>
<comment type="subcellular location">
    <subcellularLocation>
        <location evidence="1">Nucleus</location>
    </subcellularLocation>
</comment>
<dbReference type="GO" id="GO:0046872">
    <property type="term" value="F:metal ion binding"/>
    <property type="evidence" value="ECO:0007669"/>
    <property type="project" value="UniProtKB-KW"/>
</dbReference>
<sequence length="146" mass="15939">MEEPEEPADSGQSLPPVYIYSPEYVSMCDSLAKVPKRVRESAMKDHGIVKPKVASMEEMATFHTDAYLQHLQKVSQEGDDDHPDSIEYGLGYDCPATEGIFDYAAAVGGATITAAQCLMDGMCKVAINWSGGWHHICVYMALDSST</sequence>
<evidence type="ECO:0000256" key="11">
    <source>
        <dbReference type="ARBA" id="ARBA00049136"/>
    </source>
</evidence>
<dbReference type="GO" id="GO:0031507">
    <property type="term" value="P:heterochromatin formation"/>
    <property type="evidence" value="ECO:0007669"/>
    <property type="project" value="TreeGrafter"/>
</dbReference>
<proteinExistence type="inferred from homology"/>
<evidence type="ECO:0000256" key="13">
    <source>
        <dbReference type="ARBA" id="ARBA00049416"/>
    </source>
</evidence>
<keyword evidence="10" id="KW-0539">Nucleus</keyword>
<evidence type="ECO:0000256" key="8">
    <source>
        <dbReference type="ARBA" id="ARBA00023015"/>
    </source>
</evidence>
<keyword evidence="4" id="KW-0678">Repressor</keyword>
<feature type="domain" description="Histone deacetylase" evidence="14">
    <location>
        <begin position="34"/>
        <end position="135"/>
    </location>
</feature>
<dbReference type="InterPro" id="IPR023696">
    <property type="entry name" value="Ureohydrolase_dom_sf"/>
</dbReference>
<evidence type="ECO:0000256" key="1">
    <source>
        <dbReference type="ARBA" id="ARBA00004123"/>
    </source>
</evidence>
<dbReference type="PANTHER" id="PTHR10625">
    <property type="entry name" value="HISTONE DEACETYLASE HDAC1-RELATED"/>
    <property type="match status" value="1"/>
</dbReference>
<evidence type="ECO:0000256" key="4">
    <source>
        <dbReference type="ARBA" id="ARBA00022491"/>
    </source>
</evidence>
<dbReference type="Gene3D" id="3.40.800.20">
    <property type="entry name" value="Histone deacetylase domain"/>
    <property type="match status" value="1"/>
</dbReference>
<dbReference type="Ensembl" id="ENSPCOT00000009272.1">
    <property type="protein sequence ID" value="ENSPCOP00000002672.1"/>
    <property type="gene ID" value="ENSPCOG00000008094.1"/>
</dbReference>
<reference evidence="15" key="1">
    <citation type="submission" date="2025-08" db="UniProtKB">
        <authorList>
            <consortium name="Ensembl"/>
        </authorList>
    </citation>
    <scope>IDENTIFICATION</scope>
</reference>
<dbReference type="EC" id="3.5.1.98" evidence="3"/>
<gene>
    <name evidence="15" type="primary">HDAC8</name>
</gene>
<keyword evidence="8" id="KW-0805">Transcription regulation</keyword>
<dbReference type="PRINTS" id="PR01271">
    <property type="entry name" value="HISDACETLASE"/>
</dbReference>
<comment type="similarity">
    <text evidence="2">Belongs to the histone deacetylase family. HD type 1 subfamily.</text>
</comment>
<keyword evidence="9" id="KW-0804">Transcription</keyword>
<organism evidence="15 16">
    <name type="scientific">Propithecus coquereli</name>
    <name type="common">Coquerel's sifaka</name>
    <name type="synonym">Propithecus verreauxi coquereli</name>
    <dbReference type="NCBI Taxonomy" id="379532"/>
    <lineage>
        <taxon>Eukaryota</taxon>
        <taxon>Metazoa</taxon>
        <taxon>Chordata</taxon>
        <taxon>Craniata</taxon>
        <taxon>Vertebrata</taxon>
        <taxon>Euteleostomi</taxon>
        <taxon>Mammalia</taxon>
        <taxon>Eutheria</taxon>
        <taxon>Euarchontoglires</taxon>
        <taxon>Primates</taxon>
        <taxon>Strepsirrhini</taxon>
        <taxon>Lemuriformes</taxon>
        <taxon>Indriidae</taxon>
        <taxon>Propithecus</taxon>
    </lineage>
</organism>
<dbReference type="GO" id="GO:0141221">
    <property type="term" value="F:histone deacetylase activity, hydrolytic mechanism"/>
    <property type="evidence" value="ECO:0007669"/>
    <property type="project" value="UniProtKB-EC"/>
</dbReference>
<evidence type="ECO:0000259" key="14">
    <source>
        <dbReference type="Pfam" id="PF00850"/>
    </source>
</evidence>
<keyword evidence="7" id="KW-0156">Chromatin regulator</keyword>
<evidence type="ECO:0000256" key="10">
    <source>
        <dbReference type="ARBA" id="ARBA00023242"/>
    </source>
</evidence>
<evidence type="ECO:0000256" key="7">
    <source>
        <dbReference type="ARBA" id="ARBA00022853"/>
    </source>
</evidence>
<dbReference type="InterPro" id="IPR037138">
    <property type="entry name" value="His_deacetylse_dom_sf"/>
</dbReference>
<keyword evidence="16" id="KW-1185">Reference proteome</keyword>